<keyword evidence="1" id="KW-0732">Signal</keyword>
<reference evidence="2" key="1">
    <citation type="submission" date="2019-11" db="EMBL/GenBank/DDBJ databases">
        <authorList>
            <person name="Feng L."/>
        </authorList>
    </citation>
    <scope>NUCLEOTIDE SEQUENCE</scope>
    <source>
        <strain evidence="2">PclaraLFYP37</strain>
    </source>
</reference>
<dbReference type="AlphaFoldDB" id="A0A6N3FU82"/>
<evidence type="ECO:0008006" key="3">
    <source>
        <dbReference type="Google" id="ProtNLM"/>
    </source>
</evidence>
<feature type="chain" id="PRO_5026868101" description="Lipoprotein" evidence="1">
    <location>
        <begin position="20"/>
        <end position="237"/>
    </location>
</feature>
<gene>
    <name evidence="2" type="ORF">PCLFYP37_00222</name>
</gene>
<accession>A0A6N3FU82</accession>
<dbReference type="RefSeq" id="WP_412442394.1">
    <property type="nucleotide sequence ID" value="NZ_CACRUT010000023.1"/>
</dbReference>
<protein>
    <recommendedName>
        <fullName evidence="3">Lipoprotein</fullName>
    </recommendedName>
</protein>
<dbReference type="EMBL" id="CACRUT010000023">
    <property type="protein sequence ID" value="VYU55604.1"/>
    <property type="molecule type" value="Genomic_DNA"/>
</dbReference>
<dbReference type="PROSITE" id="PS51257">
    <property type="entry name" value="PROKAR_LIPOPROTEIN"/>
    <property type="match status" value="1"/>
</dbReference>
<evidence type="ECO:0000313" key="2">
    <source>
        <dbReference type="EMBL" id="VYU55604.1"/>
    </source>
</evidence>
<evidence type="ECO:0000256" key="1">
    <source>
        <dbReference type="SAM" id="SignalP"/>
    </source>
</evidence>
<name>A0A6N3FU82_9BACT</name>
<organism evidence="2">
    <name type="scientific">Paraprevotella clara</name>
    <dbReference type="NCBI Taxonomy" id="454154"/>
    <lineage>
        <taxon>Bacteria</taxon>
        <taxon>Pseudomonadati</taxon>
        <taxon>Bacteroidota</taxon>
        <taxon>Bacteroidia</taxon>
        <taxon>Bacteroidales</taxon>
        <taxon>Prevotellaceae</taxon>
        <taxon>Paraprevotella</taxon>
    </lineage>
</organism>
<sequence length="237" mass="26799">MKNKIFFFVSLLVSGTLLSCVNASINLEEPVATAPKTSPVYALQAAALLPGGSLYTPITEGARDTILSKIQRYETQQKDKSNAVSIKSLRNIRYFPVVEIFKDTTGQTRYQASKNIVCLNETSHIYYGAEYQDRSKFKKEDNLNMYNGIKEVHGQKFADETVRRYKAIKWTVGKYFKDGKMSNKMDYAIQESDDGSFFMLKSTTLYGGSYDICYFKDGKPYICKEGDDGTITGKELQ</sequence>
<proteinExistence type="predicted"/>
<feature type="signal peptide" evidence="1">
    <location>
        <begin position="1"/>
        <end position="19"/>
    </location>
</feature>